<gene>
    <name evidence="2" type="ORF">CFK37_17400</name>
</gene>
<reference evidence="2 3" key="1">
    <citation type="submission" date="2017-07" db="EMBL/GenBank/DDBJ databases">
        <title>Virgibacillus sp. LM2416.</title>
        <authorList>
            <person name="Tak E.J."/>
            <person name="Bae J.-W."/>
        </authorList>
    </citation>
    <scope>NUCLEOTIDE SEQUENCE [LARGE SCALE GENOMIC DNA]</scope>
    <source>
        <strain evidence="2 3">LM2416</strain>
    </source>
</reference>
<feature type="transmembrane region" description="Helical" evidence="1">
    <location>
        <begin position="34"/>
        <end position="52"/>
    </location>
</feature>
<keyword evidence="1" id="KW-0472">Membrane</keyword>
<keyword evidence="1" id="KW-1133">Transmembrane helix</keyword>
<feature type="transmembrane region" description="Helical" evidence="1">
    <location>
        <begin position="158"/>
        <end position="179"/>
    </location>
</feature>
<keyword evidence="1" id="KW-0812">Transmembrane</keyword>
<evidence type="ECO:0000256" key="1">
    <source>
        <dbReference type="SAM" id="Phobius"/>
    </source>
</evidence>
<keyword evidence="3" id="KW-1185">Reference proteome</keyword>
<evidence type="ECO:0000313" key="3">
    <source>
        <dbReference type="Proteomes" id="UP000198312"/>
    </source>
</evidence>
<feature type="transmembrane region" description="Helical" evidence="1">
    <location>
        <begin position="125"/>
        <end position="143"/>
    </location>
</feature>
<organism evidence="2 3">
    <name type="scientific">Virgibacillus phasianinus</name>
    <dbReference type="NCBI Taxonomy" id="2017483"/>
    <lineage>
        <taxon>Bacteria</taxon>
        <taxon>Bacillati</taxon>
        <taxon>Bacillota</taxon>
        <taxon>Bacilli</taxon>
        <taxon>Bacillales</taxon>
        <taxon>Bacillaceae</taxon>
        <taxon>Virgibacillus</taxon>
    </lineage>
</organism>
<evidence type="ECO:0000313" key="2">
    <source>
        <dbReference type="EMBL" id="ASK63806.1"/>
    </source>
</evidence>
<accession>A0A220U7E0</accession>
<dbReference type="Proteomes" id="UP000198312">
    <property type="component" value="Chromosome"/>
</dbReference>
<name>A0A220U7E0_9BACI</name>
<dbReference type="RefSeq" id="WP_089063065.1">
    <property type="nucleotide sequence ID" value="NZ_CP022315.1"/>
</dbReference>
<feature type="transmembrane region" description="Helical" evidence="1">
    <location>
        <begin position="59"/>
        <end position="76"/>
    </location>
</feature>
<dbReference type="OrthoDB" id="2591789at2"/>
<sequence length="187" mass="22280">MNEQELYDEIYETKERLTMLITEHWKLYSNMDTWFFWFDIITVVVPLVVLFFTIDRKRLFEISFFGYSLHIIWTGVDSFLTSHNYFNHPHSISYMLPQGITVTAVLFPVFFMLLYQYCTNNGKNFYLFALIGTFVFAIGFGFFTDLVDLLRMHKGMNLFYLFLIDFVIVLIAFGMTKLFQCIKNTVK</sequence>
<dbReference type="KEGG" id="vil:CFK37_17400"/>
<dbReference type="EMBL" id="CP022315">
    <property type="protein sequence ID" value="ASK63806.1"/>
    <property type="molecule type" value="Genomic_DNA"/>
</dbReference>
<feature type="transmembrane region" description="Helical" evidence="1">
    <location>
        <begin position="96"/>
        <end position="118"/>
    </location>
</feature>
<proteinExistence type="predicted"/>
<protein>
    <submittedName>
        <fullName evidence="2">Uncharacterized protein</fullName>
    </submittedName>
</protein>
<dbReference type="AlphaFoldDB" id="A0A220U7E0"/>